<dbReference type="GO" id="GO:0008270">
    <property type="term" value="F:zinc ion binding"/>
    <property type="evidence" value="ECO:0007669"/>
    <property type="project" value="InterPro"/>
</dbReference>
<dbReference type="CDD" id="cd00085">
    <property type="entry name" value="HNHc"/>
    <property type="match status" value="1"/>
</dbReference>
<gene>
    <name evidence="3" type="ORF">NE692_08565</name>
</gene>
<keyword evidence="1" id="KW-0812">Transmembrane</keyword>
<protein>
    <submittedName>
        <fullName evidence="3">HNH endonuclease</fullName>
    </submittedName>
</protein>
<dbReference type="InterPro" id="IPR052892">
    <property type="entry name" value="NA-targeting_endonuclease"/>
</dbReference>
<accession>A0AAW5JXY6</accession>
<dbReference type="PANTHER" id="PTHR33877">
    <property type="entry name" value="SLL1193 PROTEIN"/>
    <property type="match status" value="1"/>
</dbReference>
<reference evidence="3" key="1">
    <citation type="submission" date="2022-06" db="EMBL/GenBank/DDBJ databases">
        <title>Isolation of gut microbiota from human fecal samples.</title>
        <authorList>
            <person name="Pamer E.G."/>
            <person name="Barat B."/>
            <person name="Waligurski E."/>
            <person name="Medina S."/>
            <person name="Paddock L."/>
            <person name="Mostad J."/>
        </authorList>
    </citation>
    <scope>NUCLEOTIDE SEQUENCE</scope>
    <source>
        <strain evidence="3">SL.1.01</strain>
    </source>
</reference>
<keyword evidence="1" id="KW-0472">Membrane</keyword>
<feature type="transmembrane region" description="Helical" evidence="1">
    <location>
        <begin position="6"/>
        <end position="27"/>
    </location>
</feature>
<proteinExistence type="predicted"/>
<keyword evidence="3" id="KW-0540">Nuclease</keyword>
<name>A0AAW5JXY6_BIFAD</name>
<dbReference type="PANTHER" id="PTHR33877:SF1">
    <property type="entry name" value="TYPE IV METHYL-DIRECTED RESTRICTION ENZYME ECOKMCRA"/>
    <property type="match status" value="1"/>
</dbReference>
<keyword evidence="3" id="KW-0255">Endonuclease</keyword>
<evidence type="ECO:0000313" key="4">
    <source>
        <dbReference type="Proteomes" id="UP001206013"/>
    </source>
</evidence>
<dbReference type="Pfam" id="PF01844">
    <property type="entry name" value="HNH"/>
    <property type="match status" value="1"/>
</dbReference>
<dbReference type="AlphaFoldDB" id="A0AAW5JXY6"/>
<evidence type="ECO:0000256" key="1">
    <source>
        <dbReference type="SAM" id="Phobius"/>
    </source>
</evidence>
<dbReference type="EMBL" id="JANFYM010000010">
    <property type="protein sequence ID" value="MCQ4793509.1"/>
    <property type="molecule type" value="Genomic_DNA"/>
</dbReference>
<dbReference type="InterPro" id="IPR003615">
    <property type="entry name" value="HNH_nuc"/>
</dbReference>
<dbReference type="Proteomes" id="UP001206013">
    <property type="component" value="Unassembled WGS sequence"/>
</dbReference>
<dbReference type="InterPro" id="IPR002711">
    <property type="entry name" value="HNH"/>
</dbReference>
<keyword evidence="3" id="KW-0378">Hydrolase</keyword>
<sequence>MLSSFFYLIFGIIVIGVIITLLSAWAVKLSNPYRFPYFRYSFDVSGKRNVDLINLIDTFLLDERNRSLLDDYARQLDTWEKQTKAEIESIHFKWLRQKRREQYESILDEDHAYTFSTCRNRTRYNQANYIRTPYTVTFVDQQIQVSLEWLLDRCCQLEKTNFEATLKDWNCKQQRRLMTPKLRKKIAERDNYTCQNCGKYMPDGVGLHIDHIIPVIKGDKTVESNLQVLCSKCNGRKGGR</sequence>
<dbReference type="GO" id="GO:0003676">
    <property type="term" value="F:nucleic acid binding"/>
    <property type="evidence" value="ECO:0007669"/>
    <property type="project" value="InterPro"/>
</dbReference>
<evidence type="ECO:0000259" key="2">
    <source>
        <dbReference type="SMART" id="SM00507"/>
    </source>
</evidence>
<dbReference type="Gene3D" id="1.10.30.50">
    <property type="match status" value="1"/>
</dbReference>
<feature type="domain" description="HNH nuclease" evidence="2">
    <location>
        <begin position="181"/>
        <end position="235"/>
    </location>
</feature>
<dbReference type="SMART" id="SM00507">
    <property type="entry name" value="HNHc"/>
    <property type="match status" value="1"/>
</dbReference>
<evidence type="ECO:0000313" key="3">
    <source>
        <dbReference type="EMBL" id="MCQ4793509.1"/>
    </source>
</evidence>
<organism evidence="3 4">
    <name type="scientific">Bifidobacterium adolescentis</name>
    <dbReference type="NCBI Taxonomy" id="1680"/>
    <lineage>
        <taxon>Bacteria</taxon>
        <taxon>Bacillati</taxon>
        <taxon>Actinomycetota</taxon>
        <taxon>Actinomycetes</taxon>
        <taxon>Bifidobacteriales</taxon>
        <taxon>Bifidobacteriaceae</taxon>
        <taxon>Bifidobacterium</taxon>
    </lineage>
</organism>
<comment type="caution">
    <text evidence="3">The sequence shown here is derived from an EMBL/GenBank/DDBJ whole genome shotgun (WGS) entry which is preliminary data.</text>
</comment>
<keyword evidence="1" id="KW-1133">Transmembrane helix</keyword>
<dbReference type="GO" id="GO:0004519">
    <property type="term" value="F:endonuclease activity"/>
    <property type="evidence" value="ECO:0007669"/>
    <property type="project" value="UniProtKB-KW"/>
</dbReference>
<dbReference type="RefSeq" id="WP_256134536.1">
    <property type="nucleotide sequence ID" value="NZ_JANFYM010000010.1"/>
</dbReference>